<comment type="caution">
    <text evidence="1">The sequence shown here is derived from an EMBL/GenBank/DDBJ whole genome shotgun (WGS) entry which is preliminary data.</text>
</comment>
<protein>
    <submittedName>
        <fullName evidence="1">Uncharacterized protein</fullName>
    </submittedName>
</protein>
<evidence type="ECO:0000313" key="2">
    <source>
        <dbReference type="Proteomes" id="UP001232063"/>
    </source>
</evidence>
<organism evidence="1 2">
    <name type="scientific">Xanthocytophaga agilis</name>
    <dbReference type="NCBI Taxonomy" id="3048010"/>
    <lineage>
        <taxon>Bacteria</taxon>
        <taxon>Pseudomonadati</taxon>
        <taxon>Bacteroidota</taxon>
        <taxon>Cytophagia</taxon>
        <taxon>Cytophagales</taxon>
        <taxon>Rhodocytophagaceae</taxon>
        <taxon>Xanthocytophaga</taxon>
    </lineage>
</organism>
<dbReference type="AlphaFoldDB" id="A0AAE3UFJ6"/>
<proteinExistence type="predicted"/>
<keyword evidence="2" id="KW-1185">Reference proteome</keyword>
<dbReference type="EMBL" id="JASJOU010000002">
    <property type="protein sequence ID" value="MDJ1500643.1"/>
    <property type="molecule type" value="Genomic_DNA"/>
</dbReference>
<evidence type="ECO:0000313" key="1">
    <source>
        <dbReference type="EMBL" id="MDJ1500643.1"/>
    </source>
</evidence>
<reference evidence="1" key="1">
    <citation type="submission" date="2023-05" db="EMBL/GenBank/DDBJ databases">
        <authorList>
            <person name="Zhang X."/>
        </authorList>
    </citation>
    <scope>NUCLEOTIDE SEQUENCE</scope>
    <source>
        <strain evidence="1">BD1B2-1</strain>
    </source>
</reference>
<gene>
    <name evidence="1" type="ORF">QNI22_08300</name>
</gene>
<name>A0AAE3UFJ6_9BACT</name>
<dbReference type="Proteomes" id="UP001232063">
    <property type="component" value="Unassembled WGS sequence"/>
</dbReference>
<sequence length="164" mass="19257">MQYHQLNNISNQYLALSENEKKRFELAGIDTFLFWSRLTWCNFLYMYCDNLMNRQLGRVGRIASYRTGTRNIDLVPTRFKPAGRNLNSRVIRYFDANRAGSIINSDGTSIGFIRPRITDFKVQSGQWRSFRRDTFVIIIEIYSPVTGKFESDFSKFYDKKQSAS</sequence>
<accession>A0AAE3UFJ6</accession>
<dbReference type="RefSeq" id="WP_314510166.1">
    <property type="nucleotide sequence ID" value="NZ_JASJOU010000002.1"/>
</dbReference>